<proteinExistence type="predicted"/>
<organism evidence="1 2">
    <name type="scientific">Nemorincola caseinilytica</name>
    <dbReference type="NCBI Taxonomy" id="2054315"/>
    <lineage>
        <taxon>Bacteria</taxon>
        <taxon>Pseudomonadati</taxon>
        <taxon>Bacteroidota</taxon>
        <taxon>Chitinophagia</taxon>
        <taxon>Chitinophagales</taxon>
        <taxon>Chitinophagaceae</taxon>
        <taxon>Nemorincola</taxon>
    </lineage>
</organism>
<dbReference type="Proteomes" id="UP001500067">
    <property type="component" value="Unassembled WGS sequence"/>
</dbReference>
<protein>
    <submittedName>
        <fullName evidence="1">Uncharacterized protein</fullName>
    </submittedName>
</protein>
<evidence type="ECO:0000313" key="2">
    <source>
        <dbReference type="Proteomes" id="UP001500067"/>
    </source>
</evidence>
<keyword evidence="2" id="KW-1185">Reference proteome</keyword>
<dbReference type="EMBL" id="BAABFA010000011">
    <property type="protein sequence ID" value="GAA4466404.1"/>
    <property type="molecule type" value="Genomic_DNA"/>
</dbReference>
<comment type="caution">
    <text evidence="1">The sequence shown here is derived from an EMBL/GenBank/DDBJ whole genome shotgun (WGS) entry which is preliminary data.</text>
</comment>
<accession>A0ABP8NFD0</accession>
<sequence length="126" mass="14295">MKVNIGHINNTHGQWLRTLGFYRTEIAILKSILTEIAGKYTDTGVMKEVEHFENQFRVQNNNIDILSHDIHANISKIAQQAQASSAGYIDGALQTEHAALGTRTDDQEKISSALVHEFRKFAERWM</sequence>
<dbReference type="RefSeq" id="WP_345082614.1">
    <property type="nucleotide sequence ID" value="NZ_BAABFA010000011.1"/>
</dbReference>
<reference evidence="2" key="1">
    <citation type="journal article" date="2019" name="Int. J. Syst. Evol. Microbiol.">
        <title>The Global Catalogue of Microorganisms (GCM) 10K type strain sequencing project: providing services to taxonomists for standard genome sequencing and annotation.</title>
        <authorList>
            <consortium name="The Broad Institute Genomics Platform"/>
            <consortium name="The Broad Institute Genome Sequencing Center for Infectious Disease"/>
            <person name="Wu L."/>
            <person name="Ma J."/>
        </authorList>
    </citation>
    <scope>NUCLEOTIDE SEQUENCE [LARGE SCALE GENOMIC DNA]</scope>
    <source>
        <strain evidence="2">JCM 32105</strain>
    </source>
</reference>
<name>A0ABP8NFD0_9BACT</name>
<gene>
    <name evidence="1" type="ORF">GCM10023093_20500</name>
</gene>
<evidence type="ECO:0000313" key="1">
    <source>
        <dbReference type="EMBL" id="GAA4466404.1"/>
    </source>
</evidence>